<evidence type="ECO:0000256" key="5">
    <source>
        <dbReference type="ARBA" id="ARBA00023136"/>
    </source>
</evidence>
<proteinExistence type="inferred from homology"/>
<keyword evidence="7" id="KW-0997">Cell inner membrane</keyword>
<evidence type="ECO:0000256" key="1">
    <source>
        <dbReference type="ARBA" id="ARBA00022475"/>
    </source>
</evidence>
<name>A0A1H8QJ10_9GAMM</name>
<dbReference type="GO" id="GO:0030428">
    <property type="term" value="C:cell septum"/>
    <property type="evidence" value="ECO:0007669"/>
    <property type="project" value="TreeGrafter"/>
</dbReference>
<evidence type="ECO:0000256" key="6">
    <source>
        <dbReference type="ARBA" id="ARBA00023306"/>
    </source>
</evidence>
<dbReference type="AlphaFoldDB" id="A0A1H8QJ10"/>
<feature type="topological domain" description="Periplasmic" evidence="7">
    <location>
        <begin position="22"/>
        <end position="90"/>
    </location>
</feature>
<dbReference type="EMBL" id="FOEG01000001">
    <property type="protein sequence ID" value="SEO53981.1"/>
    <property type="molecule type" value="Genomic_DNA"/>
</dbReference>
<protein>
    <recommendedName>
        <fullName evidence="7">Cell division protein FtsB</fullName>
    </recommendedName>
</protein>
<dbReference type="Proteomes" id="UP000199657">
    <property type="component" value="Unassembled WGS sequence"/>
</dbReference>
<dbReference type="HAMAP" id="MF_00599">
    <property type="entry name" value="FtsB"/>
    <property type="match status" value="1"/>
</dbReference>
<dbReference type="PANTHER" id="PTHR37485">
    <property type="entry name" value="CELL DIVISION PROTEIN FTSB"/>
    <property type="match status" value="1"/>
</dbReference>
<keyword evidence="9" id="KW-1185">Reference proteome</keyword>
<keyword evidence="5 7" id="KW-0472">Membrane</keyword>
<accession>A0A1H8QJ10</accession>
<dbReference type="GO" id="GO:0043093">
    <property type="term" value="P:FtsZ-dependent cytokinesis"/>
    <property type="evidence" value="ECO:0007669"/>
    <property type="project" value="UniProtKB-UniRule"/>
</dbReference>
<comment type="subunit">
    <text evidence="7">Part of a complex composed of FtsB, FtsL and FtsQ.</text>
</comment>
<evidence type="ECO:0000256" key="7">
    <source>
        <dbReference type="HAMAP-Rule" id="MF_00599"/>
    </source>
</evidence>
<organism evidence="8 9">
    <name type="scientific">Aquisalimonas asiatica</name>
    <dbReference type="NCBI Taxonomy" id="406100"/>
    <lineage>
        <taxon>Bacteria</taxon>
        <taxon>Pseudomonadati</taxon>
        <taxon>Pseudomonadota</taxon>
        <taxon>Gammaproteobacteria</taxon>
        <taxon>Chromatiales</taxon>
        <taxon>Ectothiorhodospiraceae</taxon>
        <taxon>Aquisalimonas</taxon>
    </lineage>
</organism>
<evidence type="ECO:0000256" key="2">
    <source>
        <dbReference type="ARBA" id="ARBA00022618"/>
    </source>
</evidence>
<keyword evidence="3 7" id="KW-0812">Transmembrane</keyword>
<comment type="similarity">
    <text evidence="7">Belongs to the FtsB family.</text>
</comment>
<comment type="subcellular location">
    <subcellularLocation>
        <location evidence="7">Cell inner membrane</location>
        <topology evidence="7">Single-pass type II membrane protein</topology>
    </subcellularLocation>
    <text evidence="7">Localizes to the division septum.</text>
</comment>
<evidence type="ECO:0000313" key="8">
    <source>
        <dbReference type="EMBL" id="SEO53981.1"/>
    </source>
</evidence>
<feature type="coiled-coil region" evidence="7">
    <location>
        <begin position="29"/>
        <end position="70"/>
    </location>
</feature>
<dbReference type="OrthoDB" id="7061211at2"/>
<dbReference type="Pfam" id="PF04977">
    <property type="entry name" value="DivIC"/>
    <property type="match status" value="1"/>
</dbReference>
<evidence type="ECO:0000256" key="3">
    <source>
        <dbReference type="ARBA" id="ARBA00022692"/>
    </source>
</evidence>
<evidence type="ECO:0000313" key="9">
    <source>
        <dbReference type="Proteomes" id="UP000199657"/>
    </source>
</evidence>
<comment type="function">
    <text evidence="7">Essential cell division protein. May link together the upstream cell division proteins, which are predominantly cytoplasmic, with the downstream cell division proteins, which are predominantly periplasmic.</text>
</comment>
<dbReference type="RefSeq" id="WP_091640388.1">
    <property type="nucleotide sequence ID" value="NZ_FOEG01000001.1"/>
</dbReference>
<feature type="topological domain" description="Cytoplasmic" evidence="7">
    <location>
        <begin position="1"/>
        <end position="3"/>
    </location>
</feature>
<dbReference type="GO" id="GO:0032153">
    <property type="term" value="C:cell division site"/>
    <property type="evidence" value="ECO:0007669"/>
    <property type="project" value="UniProtKB-UniRule"/>
</dbReference>
<dbReference type="PANTHER" id="PTHR37485:SF1">
    <property type="entry name" value="CELL DIVISION PROTEIN FTSB"/>
    <property type="match status" value="1"/>
</dbReference>
<reference evidence="8 9" key="1">
    <citation type="submission" date="2016-10" db="EMBL/GenBank/DDBJ databases">
        <authorList>
            <person name="de Groot N.N."/>
        </authorList>
    </citation>
    <scope>NUCLEOTIDE SEQUENCE [LARGE SCALE GENOMIC DNA]</scope>
    <source>
        <strain evidence="8 9">CGMCC 1.6291</strain>
    </source>
</reference>
<keyword evidence="1 7" id="KW-1003">Cell membrane</keyword>
<gene>
    <name evidence="7" type="primary">ftsB</name>
    <name evidence="8" type="ORF">SAMN04488052_101604</name>
</gene>
<dbReference type="NCBIfam" id="NF002058">
    <property type="entry name" value="PRK00888.1"/>
    <property type="match status" value="1"/>
</dbReference>
<keyword evidence="4 7" id="KW-1133">Transmembrane helix</keyword>
<keyword evidence="6 7" id="KW-0131">Cell cycle</keyword>
<dbReference type="GO" id="GO:0005886">
    <property type="term" value="C:plasma membrane"/>
    <property type="evidence" value="ECO:0007669"/>
    <property type="project" value="UniProtKB-SubCell"/>
</dbReference>
<dbReference type="InterPro" id="IPR007060">
    <property type="entry name" value="FtsL/DivIC"/>
</dbReference>
<keyword evidence="2 7" id="KW-0132">Cell division</keyword>
<dbReference type="STRING" id="406100.SAMN04488052_101604"/>
<evidence type="ECO:0000256" key="4">
    <source>
        <dbReference type="ARBA" id="ARBA00022989"/>
    </source>
</evidence>
<sequence length="90" mass="10154">MRILIGGLVALLLLFQIQLWTGKGGLPAVWQLQDAASEQRAENEQLEQRNRALEADVDDLKDGLGAIEERARDELGMIRDDEVFYQVSDE</sequence>
<keyword evidence="7" id="KW-0175">Coiled coil</keyword>
<dbReference type="InterPro" id="IPR023081">
    <property type="entry name" value="Cell_div_FtsB"/>
</dbReference>